<comment type="caution">
    <text evidence="1">The sequence shown here is derived from an EMBL/GenBank/DDBJ whole genome shotgun (WGS) entry which is preliminary data.</text>
</comment>
<evidence type="ECO:0000313" key="2">
    <source>
        <dbReference type="Proteomes" id="UP000314294"/>
    </source>
</evidence>
<dbReference type="PANTHER" id="PTHR21178:SF8">
    <property type="entry name" value="CILIA- AND FLAGELLA-ASSOCIATED PROTEIN 61"/>
    <property type="match status" value="1"/>
</dbReference>
<dbReference type="Proteomes" id="UP000314294">
    <property type="component" value="Unassembled WGS sequence"/>
</dbReference>
<sequence length="161" mass="18458">MDVSYVCARYNVENFIYLSHHQVEEHAQLLHLVLRRRCRPASRHVFKEALRLARRSCLFHRSYSPPSPGQEDSSVHHLDLVRDLVRDCAVPVRPRRQIVYPLEELGLNAPSRRITEDQAPFALSLVSRKLTLEPKVSVNARIVVVGASDTGLSLLEELCLW</sequence>
<gene>
    <name evidence="1" type="primary">Cfap61_1</name>
    <name evidence="1" type="ORF">EYF80_031266</name>
</gene>
<dbReference type="AlphaFoldDB" id="A0A4Z2H0A0"/>
<reference evidence="1 2" key="1">
    <citation type="submission" date="2019-03" db="EMBL/GenBank/DDBJ databases">
        <title>First draft genome of Liparis tanakae, snailfish: a comprehensive survey of snailfish specific genes.</title>
        <authorList>
            <person name="Kim W."/>
            <person name="Song I."/>
            <person name="Jeong J.-H."/>
            <person name="Kim D."/>
            <person name="Kim S."/>
            <person name="Ryu S."/>
            <person name="Song J.Y."/>
            <person name="Lee S.K."/>
        </authorList>
    </citation>
    <scope>NUCLEOTIDE SEQUENCE [LARGE SCALE GENOMIC DNA]</scope>
    <source>
        <tissue evidence="1">Muscle</tissue>
    </source>
</reference>
<name>A0A4Z2H0A0_9TELE</name>
<keyword evidence="1" id="KW-0966">Cell projection</keyword>
<dbReference type="InterPro" id="IPR038884">
    <property type="entry name" value="CFAP61"/>
</dbReference>
<accession>A0A4Z2H0A0</accession>
<evidence type="ECO:0000313" key="1">
    <source>
        <dbReference type="EMBL" id="TNN58463.1"/>
    </source>
</evidence>
<keyword evidence="2" id="KW-1185">Reference proteome</keyword>
<dbReference type="PANTHER" id="PTHR21178">
    <property type="entry name" value="CILIA- AND FLAGELLA-ASSOCIATED PROTEIN 61"/>
    <property type="match status" value="1"/>
</dbReference>
<proteinExistence type="predicted"/>
<protein>
    <submittedName>
        <fullName evidence="1">Cilia-and flagella-associated protein 61</fullName>
    </submittedName>
</protein>
<organism evidence="1 2">
    <name type="scientific">Liparis tanakae</name>
    <name type="common">Tanaka's snailfish</name>
    <dbReference type="NCBI Taxonomy" id="230148"/>
    <lineage>
        <taxon>Eukaryota</taxon>
        <taxon>Metazoa</taxon>
        <taxon>Chordata</taxon>
        <taxon>Craniata</taxon>
        <taxon>Vertebrata</taxon>
        <taxon>Euteleostomi</taxon>
        <taxon>Actinopterygii</taxon>
        <taxon>Neopterygii</taxon>
        <taxon>Teleostei</taxon>
        <taxon>Neoteleostei</taxon>
        <taxon>Acanthomorphata</taxon>
        <taxon>Eupercaria</taxon>
        <taxon>Perciformes</taxon>
        <taxon>Cottioidei</taxon>
        <taxon>Cottales</taxon>
        <taxon>Liparidae</taxon>
        <taxon>Liparis</taxon>
    </lineage>
</organism>
<keyword evidence="1" id="KW-0282">Flagellum</keyword>
<dbReference type="OrthoDB" id="382863at2759"/>
<keyword evidence="1" id="KW-0969">Cilium</keyword>
<dbReference type="EMBL" id="SRLO01000377">
    <property type="protein sequence ID" value="TNN58463.1"/>
    <property type="molecule type" value="Genomic_DNA"/>
</dbReference>